<feature type="compositionally biased region" description="Basic and acidic residues" evidence="1">
    <location>
        <begin position="143"/>
        <end position="156"/>
    </location>
</feature>
<feature type="region of interest" description="Disordered" evidence="1">
    <location>
        <begin position="659"/>
        <end position="852"/>
    </location>
</feature>
<feature type="compositionally biased region" description="Low complexity" evidence="1">
    <location>
        <begin position="659"/>
        <end position="669"/>
    </location>
</feature>
<name>A0AAV2HK01_LYMST</name>
<feature type="region of interest" description="Disordered" evidence="1">
    <location>
        <begin position="542"/>
        <end position="646"/>
    </location>
</feature>
<evidence type="ECO:0000313" key="2">
    <source>
        <dbReference type="EMBL" id="CAL1534318.1"/>
    </source>
</evidence>
<comment type="caution">
    <text evidence="2">The sequence shown here is derived from an EMBL/GenBank/DDBJ whole genome shotgun (WGS) entry which is preliminary data.</text>
</comment>
<feature type="compositionally biased region" description="Polar residues" evidence="1">
    <location>
        <begin position="717"/>
        <end position="735"/>
    </location>
</feature>
<evidence type="ECO:0000256" key="1">
    <source>
        <dbReference type="SAM" id="MobiDB-lite"/>
    </source>
</evidence>
<feature type="compositionally biased region" description="Polar residues" evidence="1">
    <location>
        <begin position="403"/>
        <end position="461"/>
    </location>
</feature>
<feature type="compositionally biased region" description="Polar residues" evidence="1">
    <location>
        <begin position="593"/>
        <end position="646"/>
    </location>
</feature>
<feature type="compositionally biased region" description="Basic and acidic residues" evidence="1">
    <location>
        <begin position="736"/>
        <end position="760"/>
    </location>
</feature>
<feature type="compositionally biased region" description="Low complexity" evidence="1">
    <location>
        <begin position="542"/>
        <end position="554"/>
    </location>
</feature>
<protein>
    <submittedName>
        <fullName evidence="2">Uncharacterized protein</fullName>
    </submittedName>
</protein>
<reference evidence="2 3" key="1">
    <citation type="submission" date="2024-04" db="EMBL/GenBank/DDBJ databases">
        <authorList>
            <consortium name="Genoscope - CEA"/>
            <person name="William W."/>
        </authorList>
    </citation>
    <scope>NUCLEOTIDE SEQUENCE [LARGE SCALE GENOMIC DNA]</scope>
</reference>
<dbReference type="EMBL" id="CAXITT010000168">
    <property type="protein sequence ID" value="CAL1534318.1"/>
    <property type="molecule type" value="Genomic_DNA"/>
</dbReference>
<proteinExistence type="predicted"/>
<feature type="compositionally biased region" description="Basic and acidic residues" evidence="1">
    <location>
        <begin position="215"/>
        <end position="224"/>
    </location>
</feature>
<keyword evidence="3" id="KW-1185">Reference proteome</keyword>
<sequence length="871" mass="93560">MPEIEISHQDILDFADPAPTTEDPKVPTMDTDDAFEDSFVIIGKDLAEEAHEREGKKADEKKDEVNTDKTEKEEMEVSITEDRVDGMPRGSTGDDGIDFSILALPGTEHLNFDLSKHKRSLSQKGSIARRKRPTRAAIQGGDDVDRIYIDSTEPRLPRSPLASDDMTDGLSSSKVEEPHKAKQEEESPKDSTKKFSGGVKIPGLLEGLSKSKVFSKTEKSDPESGVKTQGSKVPVPTARTSAPADSTSSPPTRPKPVVLPRVLPSIIPKSTSKTLKDSQNHSTAGESGPVKPLLGSHTDVKLTTTPEKPSRDFKLTPPLGVSRVLPSKPDFHTAGTLPVQTPPKPPAKVPPPVPSKPLAPMKPVRSGLYGSASFSAADRHSSTFNRKTVVPSLAQKNEDSLLPDTTDSSKAQNSAESKTNALSFAEKSSSPYSPLTNKPTNTDVSTSSRIPLSESESTRTTGIARASSLRTNTIGYLDRLKFRPGEGSHNLERKKTESFEDAIDVLNSANKNSSEPGAVLTAGKSESGDGAKDEIVVLRKSSISGVSSVKSPSINDKSQSSIAPRRGSFTGSAYNPIGFRSTVGGVDGEASKSRGNSVSSNEEAAVNSTKSASVSETKPSVTSESLAKSTPVVETNPTVASMTLNKSSFIMETKPALITENSSKSSSLTESKHSITTVTPTKPASGADSRHAHDSFSSSDSPRTMPIPSVHLKTSADRGSTGYTATRSSILSTVSSEDKKKETADETNKNIKNQTKDLKDYNSSLKANGKVPETSEKAVTSNEKVSPWNVRLRKVEKKEKTPEPETIKNENLLSSVDWRQQMAQKRRSVASPKGLVEPEKPKQDSTPEWARASIHRRQRLIESGIIKAEGQ</sequence>
<feature type="compositionally biased region" description="Low complexity" evidence="1">
    <location>
        <begin position="236"/>
        <end position="264"/>
    </location>
</feature>
<accession>A0AAV2HK01</accession>
<feature type="region of interest" description="Disordered" evidence="1">
    <location>
        <begin position="112"/>
        <end position="468"/>
    </location>
</feature>
<feature type="region of interest" description="Disordered" evidence="1">
    <location>
        <begin position="1"/>
        <end position="31"/>
    </location>
</feature>
<dbReference type="AlphaFoldDB" id="A0AAV2HK01"/>
<feature type="compositionally biased region" description="Basic and acidic residues" evidence="1">
    <location>
        <begin position="1"/>
        <end position="11"/>
    </location>
</feature>
<feature type="compositionally biased region" description="Pro residues" evidence="1">
    <location>
        <begin position="340"/>
        <end position="357"/>
    </location>
</feature>
<feature type="region of interest" description="Disordered" evidence="1">
    <location>
        <begin position="508"/>
        <end position="529"/>
    </location>
</feature>
<gene>
    <name evidence="2" type="ORF">GSLYS_00008278001</name>
</gene>
<feature type="compositionally biased region" description="Polar residues" evidence="1">
    <location>
        <begin position="811"/>
        <end position="823"/>
    </location>
</feature>
<evidence type="ECO:0000313" key="3">
    <source>
        <dbReference type="Proteomes" id="UP001497497"/>
    </source>
</evidence>
<dbReference type="Proteomes" id="UP001497497">
    <property type="component" value="Unassembled WGS sequence"/>
</dbReference>
<feature type="compositionally biased region" description="Basic and acidic residues" evidence="1">
    <location>
        <begin position="836"/>
        <end position="845"/>
    </location>
</feature>
<feature type="compositionally biased region" description="Basic and acidic residues" evidence="1">
    <location>
        <begin position="174"/>
        <end position="193"/>
    </location>
</feature>
<feature type="compositionally biased region" description="Basic and acidic residues" evidence="1">
    <location>
        <begin position="796"/>
        <end position="808"/>
    </location>
</feature>
<feature type="compositionally biased region" description="Basic and acidic residues" evidence="1">
    <location>
        <begin position="46"/>
        <end position="72"/>
    </location>
</feature>
<organism evidence="2 3">
    <name type="scientific">Lymnaea stagnalis</name>
    <name type="common">Great pond snail</name>
    <name type="synonym">Helix stagnalis</name>
    <dbReference type="NCBI Taxonomy" id="6523"/>
    <lineage>
        <taxon>Eukaryota</taxon>
        <taxon>Metazoa</taxon>
        <taxon>Spiralia</taxon>
        <taxon>Lophotrochozoa</taxon>
        <taxon>Mollusca</taxon>
        <taxon>Gastropoda</taxon>
        <taxon>Heterobranchia</taxon>
        <taxon>Euthyneura</taxon>
        <taxon>Panpulmonata</taxon>
        <taxon>Hygrophila</taxon>
        <taxon>Lymnaeoidea</taxon>
        <taxon>Lymnaeidae</taxon>
        <taxon>Lymnaea</taxon>
    </lineage>
</organism>
<feature type="compositionally biased region" description="Basic residues" evidence="1">
    <location>
        <begin position="116"/>
        <end position="134"/>
    </location>
</feature>
<feature type="region of interest" description="Disordered" evidence="1">
    <location>
        <begin position="46"/>
        <end position="99"/>
    </location>
</feature>